<name>A0A6V8MKY0_9BACT</name>
<dbReference type="InterPro" id="IPR051200">
    <property type="entry name" value="Host-pathogen_enzymatic-act"/>
</dbReference>
<dbReference type="EMBL" id="BLXX01000010">
    <property type="protein sequence ID" value="GFO60691.1"/>
    <property type="molecule type" value="Genomic_DNA"/>
</dbReference>
<dbReference type="InterPro" id="IPR011964">
    <property type="entry name" value="YVTN_b-propeller_repeat"/>
</dbReference>
<evidence type="ECO:0000313" key="2">
    <source>
        <dbReference type="Proteomes" id="UP000556026"/>
    </source>
</evidence>
<dbReference type="PANTHER" id="PTHR47197:SF3">
    <property type="entry name" value="DIHYDRO-HEME D1 DEHYDROGENASE"/>
    <property type="match status" value="1"/>
</dbReference>
<evidence type="ECO:0000313" key="1">
    <source>
        <dbReference type="EMBL" id="GFO60691.1"/>
    </source>
</evidence>
<proteinExistence type="predicted"/>
<keyword evidence="2" id="KW-1185">Reference proteome</keyword>
<dbReference type="InterPro" id="IPR015943">
    <property type="entry name" value="WD40/YVTN_repeat-like_dom_sf"/>
</dbReference>
<protein>
    <submittedName>
        <fullName evidence="1">Uncharacterized protein</fullName>
    </submittedName>
</protein>
<gene>
    <name evidence="1" type="ORF">GMST_30160</name>
</gene>
<dbReference type="SUPFAM" id="SSF50974">
    <property type="entry name" value="Nitrous oxide reductase, N-terminal domain"/>
    <property type="match status" value="1"/>
</dbReference>
<sequence length="467" mass="51119">MRLNLFLVLVIVALCTGCQASRVVVKQPLNSDGEVYLYLQPLPQEAGKLRFELAAVSALRNDGVEVPLTLVRAPYSGSGPQRQVLVASGVLAPGRYRGIYFKAKNAFLQQQEGEAALPVAGNQELAELPFDVVRQKARVLSLSFKFAESLGAKGAFRPVFSLFFPERPPVNLTGYATNFASNSVTVFDKRSGEVRHVVPTGQGPRAVLFDRSRLLAYVVVSGENVVEVVDISSHELIRKIRLNNGDAPSEAVLTPDAKTLLVANTGSNSVSIIDPTSNFETTRLNVGNMPRSIILDPAGRKAYVFNTFSNNITVIDVISRSVAATLNTEASPVRGDFNRRGDKLYVFCQWSPYVFIYDTTSYAITKRLYAGMGISAIKVDGVTDRLYVAKTGSRLVDIYDPFSPIPMDSLEVAGWPGYFLIDAEENNLLMVLPEQNAVQSVNLVSKKGRFLFDTGSAPFWSTIMGER</sequence>
<organism evidence="1 2">
    <name type="scientific">Geomonas silvestris</name>
    <dbReference type="NCBI Taxonomy" id="2740184"/>
    <lineage>
        <taxon>Bacteria</taxon>
        <taxon>Pseudomonadati</taxon>
        <taxon>Thermodesulfobacteriota</taxon>
        <taxon>Desulfuromonadia</taxon>
        <taxon>Geobacterales</taxon>
        <taxon>Geobacteraceae</taxon>
        <taxon>Geomonas</taxon>
    </lineage>
</organism>
<dbReference type="NCBIfam" id="TIGR02276">
    <property type="entry name" value="beta_rpt_yvtn"/>
    <property type="match status" value="2"/>
</dbReference>
<dbReference type="PANTHER" id="PTHR47197">
    <property type="entry name" value="PROTEIN NIRF"/>
    <property type="match status" value="1"/>
</dbReference>
<dbReference type="InterPro" id="IPR019405">
    <property type="entry name" value="Lactonase_7-beta_prop"/>
</dbReference>
<comment type="caution">
    <text evidence="1">The sequence shown here is derived from an EMBL/GenBank/DDBJ whole genome shotgun (WGS) entry which is preliminary data.</text>
</comment>
<accession>A0A6V8MKY0</accession>
<dbReference type="Pfam" id="PF10282">
    <property type="entry name" value="Lactonase"/>
    <property type="match status" value="1"/>
</dbReference>
<reference evidence="2" key="1">
    <citation type="submission" date="2020-06" db="EMBL/GenBank/DDBJ databases">
        <title>Draft genomic sequence of Geomonas sp. Red330.</title>
        <authorList>
            <person name="Itoh H."/>
            <person name="Zhenxing X."/>
            <person name="Ushijima N."/>
            <person name="Masuda Y."/>
            <person name="Shiratori Y."/>
            <person name="Senoo K."/>
        </authorList>
    </citation>
    <scope>NUCLEOTIDE SEQUENCE [LARGE SCALE GENOMIC DNA]</scope>
    <source>
        <strain evidence="2">Red330</strain>
    </source>
</reference>
<dbReference type="Gene3D" id="2.130.10.10">
    <property type="entry name" value="YVTN repeat-like/Quinoprotein amine dehydrogenase"/>
    <property type="match status" value="2"/>
</dbReference>
<dbReference type="RefSeq" id="WP_183355506.1">
    <property type="nucleotide sequence ID" value="NZ_BLXX01000010.1"/>
</dbReference>
<dbReference type="Proteomes" id="UP000556026">
    <property type="component" value="Unassembled WGS sequence"/>
</dbReference>
<dbReference type="AlphaFoldDB" id="A0A6V8MKY0"/>
<dbReference type="InterPro" id="IPR011045">
    <property type="entry name" value="N2O_reductase_N"/>
</dbReference>